<dbReference type="Pfam" id="PF20073">
    <property type="entry name" value="DUF6469"/>
    <property type="match status" value="1"/>
</dbReference>
<dbReference type="Gene3D" id="3.40.50.300">
    <property type="entry name" value="P-loop containing nucleotide triphosphate hydrolases"/>
    <property type="match status" value="2"/>
</dbReference>
<dbReference type="EMBL" id="OIVN01000155">
    <property type="protein sequence ID" value="SPC75341.1"/>
    <property type="molecule type" value="Genomic_DNA"/>
</dbReference>
<evidence type="ECO:0000259" key="3">
    <source>
        <dbReference type="Pfam" id="PF20073"/>
    </source>
</evidence>
<dbReference type="GO" id="GO:0004386">
    <property type="term" value="F:helicase activity"/>
    <property type="evidence" value="ECO:0007669"/>
    <property type="project" value="InterPro"/>
</dbReference>
<feature type="domain" description="DNA2/NAM7 helicase-like C-terminal" evidence="2">
    <location>
        <begin position="489"/>
        <end position="592"/>
    </location>
</feature>
<dbReference type="Pfam" id="PF13086">
    <property type="entry name" value="AAA_11"/>
    <property type="match status" value="1"/>
</dbReference>
<organism evidence="4">
    <name type="scientific">Fagus sylvatica</name>
    <name type="common">Beechnut</name>
    <dbReference type="NCBI Taxonomy" id="28930"/>
    <lineage>
        <taxon>Eukaryota</taxon>
        <taxon>Viridiplantae</taxon>
        <taxon>Streptophyta</taxon>
        <taxon>Embryophyta</taxon>
        <taxon>Tracheophyta</taxon>
        <taxon>Spermatophyta</taxon>
        <taxon>Magnoliopsida</taxon>
        <taxon>eudicotyledons</taxon>
        <taxon>Gunneridae</taxon>
        <taxon>Pentapetalae</taxon>
        <taxon>rosids</taxon>
        <taxon>fabids</taxon>
        <taxon>Fagales</taxon>
        <taxon>Fagaceae</taxon>
        <taxon>Fagus</taxon>
    </lineage>
</organism>
<reference evidence="4" key="1">
    <citation type="submission" date="2018-02" db="EMBL/GenBank/DDBJ databases">
        <authorList>
            <person name="Cohen D.B."/>
            <person name="Kent A.D."/>
        </authorList>
    </citation>
    <scope>NUCLEOTIDE SEQUENCE</scope>
</reference>
<evidence type="ECO:0000259" key="1">
    <source>
        <dbReference type="Pfam" id="PF13086"/>
    </source>
</evidence>
<dbReference type="InterPro" id="IPR041679">
    <property type="entry name" value="DNA2/NAM7-like_C"/>
</dbReference>
<dbReference type="SUPFAM" id="SSF52540">
    <property type="entry name" value="P-loop containing nucleoside triphosphate hydrolases"/>
    <property type="match status" value="1"/>
</dbReference>
<dbReference type="InterPro" id="IPR041677">
    <property type="entry name" value="DNA2/NAM7_AAA_11"/>
</dbReference>
<dbReference type="Pfam" id="PF13087">
    <property type="entry name" value="AAA_12"/>
    <property type="match status" value="1"/>
</dbReference>
<evidence type="ECO:0008006" key="5">
    <source>
        <dbReference type="Google" id="ProtNLM"/>
    </source>
</evidence>
<dbReference type="InterPro" id="IPR045529">
    <property type="entry name" value="DUF6469"/>
</dbReference>
<dbReference type="PANTHER" id="PTHR10887">
    <property type="entry name" value="DNA2/NAM7 HELICASE FAMILY"/>
    <property type="match status" value="1"/>
</dbReference>
<dbReference type="PANTHER" id="PTHR10887:SF522">
    <property type="entry name" value="P-LOOP CONTAINING NUCLEOSIDE TRIPHOSPHATE HYDROLASES SUPERFAMILY PROTEIN"/>
    <property type="match status" value="1"/>
</dbReference>
<dbReference type="InterPro" id="IPR027417">
    <property type="entry name" value="P-loop_NTPase"/>
</dbReference>
<accession>A0A2N9EKT3</accession>
<protein>
    <recommendedName>
        <fullName evidence="5">DNA2/NAM7 helicase helicase domain-containing protein</fullName>
    </recommendedName>
</protein>
<name>A0A2N9EKT3_FAGSY</name>
<evidence type="ECO:0000313" key="4">
    <source>
        <dbReference type="EMBL" id="SPC75341.1"/>
    </source>
</evidence>
<proteinExistence type="predicted"/>
<feature type="domain" description="DUF6469" evidence="3">
    <location>
        <begin position="38"/>
        <end position="155"/>
    </location>
</feature>
<feature type="domain" description="DNA2/NAM7 helicase helicase" evidence="1">
    <location>
        <begin position="205"/>
        <end position="481"/>
    </location>
</feature>
<dbReference type="AlphaFoldDB" id="A0A2N9EKT3"/>
<dbReference type="InterPro" id="IPR045055">
    <property type="entry name" value="DNA2/NAM7-like"/>
</dbReference>
<sequence length="833" mass="95106">MTSFCVPLVEETHADLLSSMSTLSRAPTSVILDFKPAKEFKPPKDLFYNVELSILRKFEEDDGRKIENDDGRYEPEARDLIAITNVRPKCIADLERPDRSYVAAFVLNVKQERYLTILSSKPILFEEHNRKIRKILYAIPLINMTTNIRLWSALNSELAGGNLNIIQRVLQSRYPDSKNCTSCLLEENCSADFADMKSRICSSDLNDSQKDAVLSCLITKKCNHQNTIKLIWGPSGTGKTKTVGLLLFSLLRMKCRTLTCAPTNTAVLEVAQQLLKNVTESLEYGTYGLGDLVLFGNGKRMKIVDRHDLLDVFLDNRVKILQKCLVSSSGWKEVVKNMNIALDFLRSLETLLCTLTDADKGLKQVFGEKEQSRLSHIMKSSFVREDCLRLLNSLPQTFSVPDFTEEHNIKKFCLENSCLTFCTVSSSAKLHEVKAQWELLVIDEAAQLKECESTIPLQLPGLRHAILVGDERQLPAMVKSKVSEEAEFGRSLFQRLVLLGHKKDLLKVQHRMHPSISLFPNRMFYENQILDGPNVKERSYDRRFLQGKMYGSYSFINVAHGREEFDNSHSLRNMIEVAVASEIVASLFKGMVSLCRHCLWILGNEATLTKKFSIWKELVIDAKKRRCFYNADEDKGLAQAIKVALVEHNQIHTLLNMDSFLFRESRWKVSFSNDFLKSMSRVKNAVTCKEVLNLLENLANGWRQPHWKKNLFVHHGTSSQLLEQYKVNGFLNLVWTVDILKENSYYIQILKVWDILPLSKMPRLANHLDVLFENYTVDKMNRCKHKCLNGCLVVPMRWPIDSNISPNADPVLSLSELLASIGVRDDFESSSTN</sequence>
<gene>
    <name evidence="4" type="ORF">FSB_LOCUS3223</name>
</gene>
<evidence type="ECO:0000259" key="2">
    <source>
        <dbReference type="Pfam" id="PF13087"/>
    </source>
</evidence>